<keyword evidence="2 8" id="KW-0813">Transport</keyword>
<gene>
    <name evidence="10" type="ORF">LUZ63_001696</name>
</gene>
<evidence type="ECO:0000313" key="10">
    <source>
        <dbReference type="EMBL" id="KAJ1701917.1"/>
    </source>
</evidence>
<reference evidence="10" key="1">
    <citation type="journal article" date="2022" name="Cell">
        <title>Repeat-based holocentromeres influence genome architecture and karyotype evolution.</title>
        <authorList>
            <person name="Hofstatter P.G."/>
            <person name="Thangavel G."/>
            <person name="Lux T."/>
            <person name="Neumann P."/>
            <person name="Vondrak T."/>
            <person name="Novak P."/>
            <person name="Zhang M."/>
            <person name="Costa L."/>
            <person name="Castellani M."/>
            <person name="Scott A."/>
            <person name="Toegelov H."/>
            <person name="Fuchs J."/>
            <person name="Mata-Sucre Y."/>
            <person name="Dias Y."/>
            <person name="Vanzela A.L.L."/>
            <person name="Huettel B."/>
            <person name="Almeida C.C.S."/>
            <person name="Simkova H."/>
            <person name="Souza G."/>
            <person name="Pedrosa-Harand A."/>
            <person name="Macas J."/>
            <person name="Mayer K.F.X."/>
            <person name="Houben A."/>
            <person name="Marques A."/>
        </authorList>
    </citation>
    <scope>NUCLEOTIDE SEQUENCE</scope>
    <source>
        <strain evidence="10">RhyBre1mFocal</strain>
    </source>
</reference>
<dbReference type="OrthoDB" id="3222at2759"/>
<organism evidence="10 11">
    <name type="scientific">Rhynchospora breviuscula</name>
    <dbReference type="NCBI Taxonomy" id="2022672"/>
    <lineage>
        <taxon>Eukaryota</taxon>
        <taxon>Viridiplantae</taxon>
        <taxon>Streptophyta</taxon>
        <taxon>Embryophyta</taxon>
        <taxon>Tracheophyta</taxon>
        <taxon>Spermatophyta</taxon>
        <taxon>Magnoliopsida</taxon>
        <taxon>Liliopsida</taxon>
        <taxon>Poales</taxon>
        <taxon>Cyperaceae</taxon>
        <taxon>Cyperoideae</taxon>
        <taxon>Rhynchosporeae</taxon>
        <taxon>Rhynchospora</taxon>
    </lineage>
</organism>
<sequence>MAISRIAFGTKEEATHPAALRAALSEFICTFIFVFSGQGSGLAFSKLTGREATTPASLIASALAHAFSLVVAVSVGANISGGHVNPAVTFGVFFGGKITLVQGLMYWIAQLLGSTFACLVLLFCTGGLPTGTLGLSGINTTQGLVLEVAMTFGLVLTVFATAIDPKKGSLGTISPLAIGFIVGANILAGAPFDGASMNPAVSFGPALVSWSWENQWVYWAGPLAGAAVAALTYELFFRPLIQEQLVADRGTEG</sequence>
<dbReference type="Pfam" id="PF00230">
    <property type="entry name" value="MIP"/>
    <property type="match status" value="1"/>
</dbReference>
<feature type="transmembrane region" description="Helical" evidence="9">
    <location>
        <begin position="144"/>
        <end position="163"/>
    </location>
</feature>
<dbReference type="GO" id="GO:0009705">
    <property type="term" value="C:plant-type vacuole membrane"/>
    <property type="evidence" value="ECO:0007669"/>
    <property type="project" value="TreeGrafter"/>
</dbReference>
<evidence type="ECO:0000256" key="9">
    <source>
        <dbReference type="SAM" id="Phobius"/>
    </source>
</evidence>
<dbReference type="Proteomes" id="UP001151287">
    <property type="component" value="Unassembled WGS sequence"/>
</dbReference>
<dbReference type="PRINTS" id="PR00783">
    <property type="entry name" value="MINTRINSICP"/>
</dbReference>
<feature type="transmembrane region" description="Helical" evidence="9">
    <location>
        <begin position="170"/>
        <end position="192"/>
    </location>
</feature>
<dbReference type="GO" id="GO:0012505">
    <property type="term" value="C:endomembrane system"/>
    <property type="evidence" value="ECO:0007669"/>
    <property type="project" value="UniProtKB-SubCell"/>
</dbReference>
<accession>A0A9Q0CYA8</accession>
<evidence type="ECO:0000256" key="8">
    <source>
        <dbReference type="RuleBase" id="RU000477"/>
    </source>
</evidence>
<dbReference type="AlphaFoldDB" id="A0A9Q0CYA8"/>
<feature type="transmembrane region" description="Helical" evidence="9">
    <location>
        <begin position="56"/>
        <end position="75"/>
    </location>
</feature>
<name>A0A9Q0CYA8_9POAL</name>
<comment type="caution">
    <text evidence="10">The sequence shown here is derived from an EMBL/GenBank/DDBJ whole genome shotgun (WGS) entry which is preliminary data.</text>
</comment>
<evidence type="ECO:0000256" key="2">
    <source>
        <dbReference type="ARBA" id="ARBA00022448"/>
    </source>
</evidence>
<dbReference type="InterPro" id="IPR023271">
    <property type="entry name" value="Aquaporin-like"/>
</dbReference>
<protein>
    <submittedName>
        <fullName evidence="10">Uncharacterized protein</fullName>
    </submittedName>
</protein>
<evidence type="ECO:0000256" key="5">
    <source>
        <dbReference type="ARBA" id="ARBA00022989"/>
    </source>
</evidence>
<keyword evidence="4" id="KW-0677">Repeat</keyword>
<keyword evidence="11" id="KW-1185">Reference proteome</keyword>
<dbReference type="CDD" id="cd00333">
    <property type="entry name" value="MIP"/>
    <property type="match status" value="1"/>
</dbReference>
<feature type="transmembrane region" description="Helical" evidence="9">
    <location>
        <begin position="116"/>
        <end position="138"/>
    </location>
</feature>
<dbReference type="InterPro" id="IPR000425">
    <property type="entry name" value="MIP"/>
</dbReference>
<proteinExistence type="inferred from homology"/>
<comment type="similarity">
    <text evidence="7">Belongs to the MIP/aquaporin (TC 1.A.8) family. TIP (TC 1.A.8.10) subfamily.</text>
</comment>
<dbReference type="GO" id="GO:0015250">
    <property type="term" value="F:water channel activity"/>
    <property type="evidence" value="ECO:0007669"/>
    <property type="project" value="TreeGrafter"/>
</dbReference>
<dbReference type="InterPro" id="IPR022357">
    <property type="entry name" value="MIP_CS"/>
</dbReference>
<dbReference type="EMBL" id="JAMQYH010000001">
    <property type="protein sequence ID" value="KAJ1701917.1"/>
    <property type="molecule type" value="Genomic_DNA"/>
</dbReference>
<evidence type="ECO:0000256" key="4">
    <source>
        <dbReference type="ARBA" id="ARBA00022737"/>
    </source>
</evidence>
<dbReference type="PANTHER" id="PTHR45665">
    <property type="entry name" value="AQUAPORIN-8"/>
    <property type="match status" value="1"/>
</dbReference>
<feature type="transmembrane region" description="Helical" evidence="9">
    <location>
        <begin position="87"/>
        <end position="109"/>
    </location>
</feature>
<keyword evidence="6 9" id="KW-0472">Membrane</keyword>
<evidence type="ECO:0000256" key="7">
    <source>
        <dbReference type="ARBA" id="ARBA00038477"/>
    </source>
</evidence>
<evidence type="ECO:0000256" key="3">
    <source>
        <dbReference type="ARBA" id="ARBA00022692"/>
    </source>
</evidence>
<evidence type="ECO:0000313" key="11">
    <source>
        <dbReference type="Proteomes" id="UP001151287"/>
    </source>
</evidence>
<evidence type="ECO:0000256" key="1">
    <source>
        <dbReference type="ARBA" id="ARBA00004127"/>
    </source>
</evidence>
<keyword evidence="3 8" id="KW-0812">Transmembrane</keyword>
<keyword evidence="5 9" id="KW-1133">Transmembrane helix</keyword>
<comment type="subcellular location">
    <subcellularLocation>
        <location evidence="1">Endomembrane system</location>
        <topology evidence="1">Multi-pass membrane protein</topology>
    </subcellularLocation>
</comment>
<dbReference type="PANTHER" id="PTHR45665:SF54">
    <property type="entry name" value="AQUAPORIN TIP1-1"/>
    <property type="match status" value="1"/>
</dbReference>
<dbReference type="Gene3D" id="1.20.1080.10">
    <property type="entry name" value="Glycerol uptake facilitator protein"/>
    <property type="match status" value="1"/>
</dbReference>
<dbReference type="PROSITE" id="PS00221">
    <property type="entry name" value="MIP"/>
    <property type="match status" value="1"/>
</dbReference>
<dbReference type="FunFam" id="1.20.1080.10:FF:000002">
    <property type="entry name" value="Probable aquaporin TIP1-1"/>
    <property type="match status" value="1"/>
</dbReference>
<dbReference type="SUPFAM" id="SSF81338">
    <property type="entry name" value="Aquaporin-like"/>
    <property type="match status" value="1"/>
</dbReference>
<feature type="transmembrane region" description="Helical" evidence="9">
    <location>
        <begin position="216"/>
        <end position="236"/>
    </location>
</feature>
<feature type="transmembrane region" description="Helical" evidence="9">
    <location>
        <begin position="20"/>
        <end position="44"/>
    </location>
</feature>
<evidence type="ECO:0000256" key="6">
    <source>
        <dbReference type="ARBA" id="ARBA00023136"/>
    </source>
</evidence>
<dbReference type="InterPro" id="IPR034294">
    <property type="entry name" value="Aquaporin_transptr"/>
</dbReference>